<proteinExistence type="inferred from homology"/>
<feature type="compositionally biased region" description="Basic and acidic residues" evidence="9">
    <location>
        <begin position="444"/>
        <end position="458"/>
    </location>
</feature>
<keyword evidence="6" id="KW-0560">Oxidoreductase</keyword>
<feature type="region of interest" description="Disordered" evidence="9">
    <location>
        <begin position="40"/>
        <end position="59"/>
    </location>
</feature>
<dbReference type="SUPFAM" id="SSF48264">
    <property type="entry name" value="Cytochrome P450"/>
    <property type="match status" value="1"/>
</dbReference>
<evidence type="ECO:0000313" key="12">
    <source>
        <dbReference type="Proteomes" id="UP001465976"/>
    </source>
</evidence>
<keyword evidence="4" id="KW-0349">Heme</keyword>
<comment type="pathway">
    <text evidence="2">Secondary metabolite biosynthesis.</text>
</comment>
<gene>
    <name evidence="11" type="ORF">V5O48_005465</name>
</gene>
<feature type="signal peptide" evidence="10">
    <location>
        <begin position="1"/>
        <end position="25"/>
    </location>
</feature>
<evidence type="ECO:0000256" key="9">
    <source>
        <dbReference type="SAM" id="MobiDB-lite"/>
    </source>
</evidence>
<evidence type="ECO:0000256" key="7">
    <source>
        <dbReference type="ARBA" id="ARBA00023004"/>
    </source>
</evidence>
<dbReference type="InterPro" id="IPR002401">
    <property type="entry name" value="Cyt_P450_E_grp-I"/>
</dbReference>
<evidence type="ECO:0000256" key="8">
    <source>
        <dbReference type="ARBA" id="ARBA00023033"/>
    </source>
</evidence>
<evidence type="ECO:0000256" key="10">
    <source>
        <dbReference type="SAM" id="SignalP"/>
    </source>
</evidence>
<keyword evidence="7" id="KW-0408">Iron</keyword>
<feature type="chain" id="PRO_5045123834" description="Cytochrome P450" evidence="10">
    <location>
        <begin position="26"/>
        <end position="466"/>
    </location>
</feature>
<evidence type="ECO:0000256" key="5">
    <source>
        <dbReference type="ARBA" id="ARBA00022723"/>
    </source>
</evidence>
<dbReference type="EMBL" id="JBAHYK010000218">
    <property type="protein sequence ID" value="KAL0576520.1"/>
    <property type="molecule type" value="Genomic_DNA"/>
</dbReference>
<accession>A0ABR3FM78</accession>
<dbReference type="Pfam" id="PF00067">
    <property type="entry name" value="p450"/>
    <property type="match status" value="1"/>
</dbReference>
<evidence type="ECO:0000256" key="1">
    <source>
        <dbReference type="ARBA" id="ARBA00001971"/>
    </source>
</evidence>
<reference evidence="11 12" key="1">
    <citation type="submission" date="2024-02" db="EMBL/GenBank/DDBJ databases">
        <title>A draft genome for the cacao thread blight pathogen Marasmius crinis-equi.</title>
        <authorList>
            <person name="Cohen S.P."/>
            <person name="Baruah I.K."/>
            <person name="Amoako-Attah I."/>
            <person name="Bukari Y."/>
            <person name="Meinhardt L.W."/>
            <person name="Bailey B.A."/>
        </authorList>
    </citation>
    <scope>NUCLEOTIDE SEQUENCE [LARGE SCALE GENOMIC DNA]</scope>
    <source>
        <strain evidence="11 12">GH-76</strain>
    </source>
</reference>
<sequence length="466" mass="53152">MQQTLLFTFGLAVCLLLLLRRFGAGRSRLPYPPGPKGLPIVGNIHDVQPKSGSDSDKRQADSRFRWERYLDWSRQYNSPDIVSVHVFGERMVVLNSRKAVEEVLEKRSANYSDRPAMHMTNDLSGWAWDFAHMRYSDWWRLHRKTFHQYFQARAMPEYYDIQREATEALIRKLTTSPADYYDHVRQQVSFSQTSLISPVLKIVYGYQPQDSLASDPYVKLANSAIEGIIETAIPGAFLVDFFPALKFVPSWLPGAGFKRKAQVWKKYCLELRDRPWEWLKSSIVDGTAEPSFASRNLEKLASSITSDSDREAMEEVIKGCSAISYLAGSDTTVSVLLSFILNMMKYPEIQSRAQAEVDSVVASLGRLPEFGDQSKLPYVDAVLAETLRRNTVTPLALPHAALEDDVYEGYWIPKGSTIVGNAWAILHDEDLYGPEPMKFNPDRFMKQDGKERPPHPERYAFGFGRR</sequence>
<evidence type="ECO:0000256" key="3">
    <source>
        <dbReference type="ARBA" id="ARBA00010617"/>
    </source>
</evidence>
<evidence type="ECO:0008006" key="13">
    <source>
        <dbReference type="Google" id="ProtNLM"/>
    </source>
</evidence>
<keyword evidence="12" id="KW-1185">Reference proteome</keyword>
<dbReference type="PRINTS" id="PR00463">
    <property type="entry name" value="EP450I"/>
</dbReference>
<evidence type="ECO:0000256" key="6">
    <source>
        <dbReference type="ARBA" id="ARBA00023002"/>
    </source>
</evidence>
<comment type="cofactor">
    <cofactor evidence="1">
        <name>heme</name>
        <dbReference type="ChEBI" id="CHEBI:30413"/>
    </cofactor>
</comment>
<comment type="similarity">
    <text evidence="3">Belongs to the cytochrome P450 family.</text>
</comment>
<evidence type="ECO:0000256" key="4">
    <source>
        <dbReference type="ARBA" id="ARBA00022617"/>
    </source>
</evidence>
<name>A0ABR3FM78_9AGAR</name>
<comment type="caution">
    <text evidence="11">The sequence shown here is derived from an EMBL/GenBank/DDBJ whole genome shotgun (WGS) entry which is preliminary data.</text>
</comment>
<evidence type="ECO:0000256" key="2">
    <source>
        <dbReference type="ARBA" id="ARBA00005179"/>
    </source>
</evidence>
<dbReference type="PANTHER" id="PTHR46300:SF7">
    <property type="entry name" value="P450, PUTATIVE (EUROFUNG)-RELATED"/>
    <property type="match status" value="1"/>
</dbReference>
<dbReference type="InterPro" id="IPR050364">
    <property type="entry name" value="Cytochrome_P450_fung"/>
</dbReference>
<dbReference type="InterPro" id="IPR001128">
    <property type="entry name" value="Cyt_P450"/>
</dbReference>
<dbReference type="Gene3D" id="1.10.630.10">
    <property type="entry name" value="Cytochrome P450"/>
    <property type="match status" value="1"/>
</dbReference>
<dbReference type="InterPro" id="IPR036396">
    <property type="entry name" value="Cyt_P450_sf"/>
</dbReference>
<dbReference type="Proteomes" id="UP001465976">
    <property type="component" value="Unassembled WGS sequence"/>
</dbReference>
<organism evidence="11 12">
    <name type="scientific">Marasmius crinis-equi</name>
    <dbReference type="NCBI Taxonomy" id="585013"/>
    <lineage>
        <taxon>Eukaryota</taxon>
        <taxon>Fungi</taxon>
        <taxon>Dikarya</taxon>
        <taxon>Basidiomycota</taxon>
        <taxon>Agaricomycotina</taxon>
        <taxon>Agaricomycetes</taxon>
        <taxon>Agaricomycetidae</taxon>
        <taxon>Agaricales</taxon>
        <taxon>Marasmiineae</taxon>
        <taxon>Marasmiaceae</taxon>
        <taxon>Marasmius</taxon>
    </lineage>
</organism>
<dbReference type="CDD" id="cd11065">
    <property type="entry name" value="CYP64-like"/>
    <property type="match status" value="1"/>
</dbReference>
<keyword evidence="10" id="KW-0732">Signal</keyword>
<evidence type="ECO:0000313" key="11">
    <source>
        <dbReference type="EMBL" id="KAL0576520.1"/>
    </source>
</evidence>
<protein>
    <recommendedName>
        <fullName evidence="13">Cytochrome P450</fullName>
    </recommendedName>
</protein>
<dbReference type="PANTHER" id="PTHR46300">
    <property type="entry name" value="P450, PUTATIVE (EUROFUNG)-RELATED-RELATED"/>
    <property type="match status" value="1"/>
</dbReference>
<keyword evidence="5" id="KW-0479">Metal-binding</keyword>
<feature type="region of interest" description="Disordered" evidence="9">
    <location>
        <begin position="444"/>
        <end position="466"/>
    </location>
</feature>
<keyword evidence="8" id="KW-0503">Monooxygenase</keyword>